<evidence type="ECO:0000313" key="2">
    <source>
        <dbReference type="EMBL" id="CEL57761.1"/>
    </source>
</evidence>
<feature type="compositionally biased region" description="Polar residues" evidence="1">
    <location>
        <begin position="74"/>
        <end position="95"/>
    </location>
</feature>
<evidence type="ECO:0000313" key="3">
    <source>
        <dbReference type="Proteomes" id="UP000059188"/>
    </source>
</evidence>
<gene>
    <name evidence="2" type="ORF">RSOLAG1IB_02505</name>
</gene>
<proteinExistence type="predicted"/>
<reference evidence="2 3" key="1">
    <citation type="submission" date="2014-11" db="EMBL/GenBank/DDBJ databases">
        <authorList>
            <person name="Wibberg Daniel"/>
        </authorList>
    </citation>
    <scope>NUCLEOTIDE SEQUENCE [LARGE SCALE GENOMIC DNA]</scope>
    <source>
        <strain evidence="2">Rhizoctonia solani AG1-IB 7/3/14</strain>
    </source>
</reference>
<feature type="compositionally biased region" description="Low complexity" evidence="1">
    <location>
        <begin position="39"/>
        <end position="55"/>
    </location>
</feature>
<dbReference type="Gene3D" id="3.30.710.10">
    <property type="entry name" value="Potassium Channel Kv1.1, Chain A"/>
    <property type="match status" value="1"/>
</dbReference>
<feature type="compositionally biased region" description="Basic and acidic residues" evidence="1">
    <location>
        <begin position="344"/>
        <end position="353"/>
    </location>
</feature>
<dbReference type="InterPro" id="IPR011333">
    <property type="entry name" value="SKP1/BTB/POZ_sf"/>
</dbReference>
<accession>A0A0B7FIF7</accession>
<keyword evidence="3" id="KW-1185">Reference proteome</keyword>
<protein>
    <recommendedName>
        <fullName evidence="4">BTB domain-containing protein</fullName>
    </recommendedName>
</protein>
<feature type="region of interest" description="Disordered" evidence="1">
    <location>
        <begin position="298"/>
        <end position="353"/>
    </location>
</feature>
<organism evidence="2 3">
    <name type="scientific">Thanatephorus cucumeris (strain AG1-IB / isolate 7/3/14)</name>
    <name type="common">Lettuce bottom rot fungus</name>
    <name type="synonym">Rhizoctonia solani</name>
    <dbReference type="NCBI Taxonomy" id="1108050"/>
    <lineage>
        <taxon>Eukaryota</taxon>
        <taxon>Fungi</taxon>
        <taxon>Dikarya</taxon>
        <taxon>Basidiomycota</taxon>
        <taxon>Agaricomycotina</taxon>
        <taxon>Agaricomycetes</taxon>
        <taxon>Cantharellales</taxon>
        <taxon>Ceratobasidiaceae</taxon>
        <taxon>Rhizoctonia</taxon>
        <taxon>Rhizoctonia solani AG-1</taxon>
    </lineage>
</organism>
<dbReference type="EMBL" id="LN679102">
    <property type="protein sequence ID" value="CEL57761.1"/>
    <property type="molecule type" value="Genomic_DNA"/>
</dbReference>
<dbReference type="OrthoDB" id="3154710at2759"/>
<name>A0A0B7FIF7_THACB</name>
<dbReference type="AlphaFoldDB" id="A0A0B7FIF7"/>
<evidence type="ECO:0000256" key="1">
    <source>
        <dbReference type="SAM" id="MobiDB-lite"/>
    </source>
</evidence>
<dbReference type="Proteomes" id="UP000059188">
    <property type="component" value="Unassembled WGS sequence"/>
</dbReference>
<dbReference type="STRING" id="1108050.A0A0B7FIF7"/>
<evidence type="ECO:0008006" key="4">
    <source>
        <dbReference type="Google" id="ProtNLM"/>
    </source>
</evidence>
<feature type="region of interest" description="Disordered" evidence="1">
    <location>
        <begin position="17"/>
        <end position="97"/>
    </location>
</feature>
<sequence>MPTSVPLTRITASPPYVRYVPIPDMSPDSEPGPLEVFESDSIANNSSFRSSISDDVSTKTTRRREDLQEDDNAGNPNHRNSGNQETPHFNLPRTQDLTRHARYTVPLDSRSHEVPRANTSSQTYVDCVSYNDWNVRILIGNSSFKLHEHQLNRFSVLKKLIRDANINRSGPSASTELVLSLKDENPTDFQNMIGILYLSVCERMTDDNHSTQVLKSTLRLATKYKYEHMREYAIRCLEKRDLPPMERIKLARECNVPVWSEEALDELCAQDGLVTLAEADVLGLETFFELASRREVFRSKRKPNQRPSGVQSRTHRNIPPDQTPSPTSPRRSFRNNAGKYRAQPYEKSRVPLR</sequence>